<dbReference type="OrthoDB" id="9902754at2"/>
<dbReference type="RefSeq" id="WP_129221479.1">
    <property type="nucleotide sequence ID" value="NZ_QYBC01000023.1"/>
</dbReference>
<dbReference type="AlphaFoldDB" id="A0A4Q2R7Z4"/>
<comment type="caution">
    <text evidence="2">The sequence shown here is derived from an EMBL/GenBank/DDBJ whole genome shotgun (WGS) entry which is preliminary data.</text>
</comment>
<keyword evidence="1" id="KW-1133">Transmembrane helix</keyword>
<organism evidence="2 3">
    <name type="scientific">Lichenibacterium ramalinae</name>
    <dbReference type="NCBI Taxonomy" id="2316527"/>
    <lineage>
        <taxon>Bacteria</taxon>
        <taxon>Pseudomonadati</taxon>
        <taxon>Pseudomonadota</taxon>
        <taxon>Alphaproteobacteria</taxon>
        <taxon>Hyphomicrobiales</taxon>
        <taxon>Lichenihabitantaceae</taxon>
        <taxon>Lichenibacterium</taxon>
    </lineage>
</organism>
<evidence type="ECO:0000313" key="3">
    <source>
        <dbReference type="Proteomes" id="UP000289411"/>
    </source>
</evidence>
<gene>
    <name evidence="2" type="ORF">D3272_22580</name>
</gene>
<dbReference type="Proteomes" id="UP000289411">
    <property type="component" value="Unassembled WGS sequence"/>
</dbReference>
<sequence length="117" mass="12959">MNPAGIHPTKRRTLFKQAEPPQSTVHRIALRLTAPRFLRWVVLPHVAFFTVAWMTDAPPLIAVLRSVDIALSVAVCIAFLPSPVEAVFQEQPADKTVFLTLGIFCGWRAMRSARAGP</sequence>
<evidence type="ECO:0000256" key="1">
    <source>
        <dbReference type="SAM" id="Phobius"/>
    </source>
</evidence>
<dbReference type="EMBL" id="QYBC01000023">
    <property type="protein sequence ID" value="RYB02111.1"/>
    <property type="molecule type" value="Genomic_DNA"/>
</dbReference>
<feature type="transmembrane region" description="Helical" evidence="1">
    <location>
        <begin position="60"/>
        <end position="80"/>
    </location>
</feature>
<reference evidence="2 3" key="2">
    <citation type="submission" date="2019-02" db="EMBL/GenBank/DDBJ databases">
        <title>'Lichenibacterium ramalinii' gen. nov. sp. nov., 'Lichenibacterium minor' gen. nov. sp. nov.</title>
        <authorList>
            <person name="Pankratov T."/>
        </authorList>
    </citation>
    <scope>NUCLEOTIDE SEQUENCE [LARGE SCALE GENOMIC DNA]</scope>
    <source>
        <strain evidence="2 3">RmlP001</strain>
    </source>
</reference>
<name>A0A4Q2R7Z4_9HYPH</name>
<keyword evidence="3" id="KW-1185">Reference proteome</keyword>
<evidence type="ECO:0000313" key="2">
    <source>
        <dbReference type="EMBL" id="RYB02111.1"/>
    </source>
</evidence>
<keyword evidence="1" id="KW-0472">Membrane</keyword>
<protein>
    <submittedName>
        <fullName evidence="2">Uncharacterized protein</fullName>
    </submittedName>
</protein>
<accession>A0A4Q2R7Z4</accession>
<reference evidence="2 3" key="1">
    <citation type="submission" date="2018-09" db="EMBL/GenBank/DDBJ databases">
        <authorList>
            <person name="Grouzdev D.S."/>
            <person name="Krutkina M.S."/>
        </authorList>
    </citation>
    <scope>NUCLEOTIDE SEQUENCE [LARGE SCALE GENOMIC DNA]</scope>
    <source>
        <strain evidence="2 3">RmlP001</strain>
    </source>
</reference>
<proteinExistence type="predicted"/>
<feature type="transmembrane region" description="Helical" evidence="1">
    <location>
        <begin position="37"/>
        <end position="54"/>
    </location>
</feature>
<keyword evidence="1" id="KW-0812">Transmembrane</keyword>